<sequence length="752" mass="81419">MQFLTLLSLAVALVNGMVIPGLDTRDEAAPLQLDFTVLKTVGNTTAKEFWAKYGLKNKKRDAYPEVITDYRDLSYQIDVYLGADKQKNTVSLDTGSSDLWVPSSGYSPDSSSSAQDTGEAFKIGYLDGSGALGEYYKDKFQFSTAKPVLSNFQFAQTSDEAGMGILGIADRNQEASDSVYDNLPWALQKAGITPKASYSLFLGPDLGKGSLIFGGIDTDKYTGELQLYPIDLSSGGLAVDVQSVNFNGKIISVNAPVLLDSGTSLGLLSLDLIEELDTIFDSQTVKQGGIEYKIVSCDQPSDKSLDFEFGDNTISIPFSEAIIKQDDGTCLLGFGYYNDIQIFGDVFLRQAYVYYDLTDKTISLAQASYSISSNIINNMIQIFTLLSLVLALVQGANSQPETKNNASPLQLDFKVLKSVGAISAQEFWTRKNGKRDAVAADIINFNDLSYQIDVYLGSDKQKNTVVIDTGSADLWVPSSGYNPNSSNSSKDTGYPFSINYLSGISAAGEYFLDTIQLSPETPAISNFQFARASTEGPGILGIGDKNLEASPCTYDNFPWALQSAGLTPKASYSLILGSSGESGSLIFGGIDTEKYTGELVLYPMDQSSGRTAINVESVELNGKTFAINAPALLDSGVSLGLLNLELMAELDVLFNTTVVEENGLGYRFTSCAQPNDKFLEFNFGKNAIKIPFSDLVVQQEDGSCMLGFAFFQDYQILGDVFLRKAYAYFDLTEKTISLAQASYSRGSNVISA</sequence>
<dbReference type="PANTHER" id="PTHR47966:SF65">
    <property type="entry name" value="ASPARTIC-TYPE ENDOPEPTIDASE"/>
    <property type="match status" value="1"/>
</dbReference>
<comment type="similarity">
    <text evidence="3 12">Belongs to the peptidase A1 family.</text>
</comment>
<evidence type="ECO:0000256" key="13">
    <source>
        <dbReference type="SAM" id="SignalP"/>
    </source>
</evidence>
<dbReference type="GO" id="GO:0006508">
    <property type="term" value="P:proteolysis"/>
    <property type="evidence" value="ECO:0007669"/>
    <property type="project" value="UniProtKB-KW"/>
</dbReference>
<evidence type="ECO:0000259" key="14">
    <source>
        <dbReference type="PROSITE" id="PS51767"/>
    </source>
</evidence>
<comment type="caution">
    <text evidence="15">The sequence shown here is derived from an EMBL/GenBank/DDBJ whole genome shotgun (WGS) entry which is preliminary data.</text>
</comment>
<reference evidence="15" key="1">
    <citation type="submission" date="2020-10" db="EMBL/GenBank/DDBJ databases">
        <title>The Whole-Genome Sequence of Metschnikowia persimmonesis, a Novel Endophytic Yeast Species Isolated from Medicinal Plant Diospyros kaki Thumb.</title>
        <authorList>
            <person name="Rahmat E."/>
            <person name="Kang Y."/>
        </authorList>
    </citation>
    <scope>NUCLEOTIDE SEQUENCE</scope>
    <source>
        <strain evidence="15">KIOM G15050</strain>
    </source>
</reference>
<comment type="catalytic activity">
    <reaction evidence="1">
        <text>Preferential cleavage at the carboxyl of hydrophobic amino acids, but fails to cleave 15-Leu-|-Tyr-16, 16-Tyr-|-Leu-17 and 24-Phe-|-Phe-25 of insulin B chain. Activates trypsinogen, and degrades keratin.</text>
        <dbReference type="EC" id="3.4.23.24"/>
    </reaction>
</comment>
<dbReference type="InterPro" id="IPR033121">
    <property type="entry name" value="PEPTIDASE_A1"/>
</dbReference>
<dbReference type="AlphaFoldDB" id="A0A8H7GPH0"/>
<dbReference type="PANTHER" id="PTHR47966">
    <property type="entry name" value="BETA-SITE APP-CLEAVING ENZYME, ISOFORM A-RELATED"/>
    <property type="match status" value="1"/>
</dbReference>
<keyword evidence="7 13" id="KW-0732">Signal</keyword>
<evidence type="ECO:0000256" key="12">
    <source>
        <dbReference type="RuleBase" id="RU000454"/>
    </source>
</evidence>
<name>A0A8H7GPH0_9ASCO</name>
<dbReference type="PROSITE" id="PS51767">
    <property type="entry name" value="PEPTIDASE_A1"/>
    <property type="match status" value="2"/>
</dbReference>
<evidence type="ECO:0000256" key="3">
    <source>
        <dbReference type="ARBA" id="ARBA00007447"/>
    </source>
</evidence>
<dbReference type="PROSITE" id="PS00141">
    <property type="entry name" value="ASP_PROTEASE"/>
    <property type="match status" value="1"/>
</dbReference>
<feature type="domain" description="Peptidase A1" evidence="14">
    <location>
        <begin position="450"/>
        <end position="739"/>
    </location>
</feature>
<comment type="subcellular location">
    <subcellularLocation>
        <location evidence="2">Secreted</location>
    </subcellularLocation>
</comment>
<keyword evidence="9 12" id="KW-0378">Hydrolase</keyword>
<dbReference type="PRINTS" id="PR00792">
    <property type="entry name" value="PEPSIN"/>
</dbReference>
<dbReference type="Pfam" id="PF00026">
    <property type="entry name" value="Asp"/>
    <property type="match status" value="2"/>
</dbReference>
<dbReference type="InterPro" id="IPR001969">
    <property type="entry name" value="Aspartic_peptidase_AS"/>
</dbReference>
<gene>
    <name evidence="15" type="ORF">HF325_004692</name>
</gene>
<evidence type="ECO:0000256" key="4">
    <source>
        <dbReference type="ARBA" id="ARBA00013207"/>
    </source>
</evidence>
<accession>A0A8H7GPH0</accession>
<dbReference type="InterPro" id="IPR021109">
    <property type="entry name" value="Peptidase_aspartic_dom_sf"/>
</dbReference>
<keyword evidence="16" id="KW-1185">Reference proteome</keyword>
<feature type="chain" id="PRO_5034272669" description="candidapepsin" evidence="13">
    <location>
        <begin position="17"/>
        <end position="752"/>
    </location>
</feature>
<dbReference type="InterPro" id="IPR033876">
    <property type="entry name" value="SAP-like"/>
</dbReference>
<protein>
    <recommendedName>
        <fullName evidence="4">candidapepsin</fullName>
        <ecNumber evidence="4">3.4.23.24</ecNumber>
    </recommendedName>
</protein>
<dbReference type="InterPro" id="IPR001461">
    <property type="entry name" value="Aspartic_peptidase_A1"/>
</dbReference>
<evidence type="ECO:0000256" key="1">
    <source>
        <dbReference type="ARBA" id="ARBA00001675"/>
    </source>
</evidence>
<feature type="domain" description="Peptidase A1" evidence="14">
    <location>
        <begin position="75"/>
        <end position="365"/>
    </location>
</feature>
<keyword evidence="8 12" id="KW-0064">Aspartyl protease</keyword>
<dbReference type="EMBL" id="JACBPP010000006">
    <property type="protein sequence ID" value="KAF8000903.1"/>
    <property type="molecule type" value="Genomic_DNA"/>
</dbReference>
<dbReference type="GO" id="GO:0005576">
    <property type="term" value="C:extracellular region"/>
    <property type="evidence" value="ECO:0007669"/>
    <property type="project" value="UniProtKB-SubCell"/>
</dbReference>
<evidence type="ECO:0000313" key="15">
    <source>
        <dbReference type="EMBL" id="KAF8000903.1"/>
    </source>
</evidence>
<evidence type="ECO:0000256" key="10">
    <source>
        <dbReference type="ARBA" id="ARBA00023145"/>
    </source>
</evidence>
<proteinExistence type="inferred from homology"/>
<dbReference type="OrthoDB" id="771136at2759"/>
<keyword evidence="11" id="KW-1015">Disulfide bond</keyword>
<evidence type="ECO:0000256" key="7">
    <source>
        <dbReference type="ARBA" id="ARBA00022729"/>
    </source>
</evidence>
<feature type="signal peptide" evidence="13">
    <location>
        <begin position="1"/>
        <end position="16"/>
    </location>
</feature>
<evidence type="ECO:0000256" key="9">
    <source>
        <dbReference type="ARBA" id="ARBA00022801"/>
    </source>
</evidence>
<keyword evidence="10" id="KW-0865">Zymogen</keyword>
<organism evidence="15 16">
    <name type="scientific">Metschnikowia pulcherrima</name>
    <dbReference type="NCBI Taxonomy" id="27326"/>
    <lineage>
        <taxon>Eukaryota</taxon>
        <taxon>Fungi</taxon>
        <taxon>Dikarya</taxon>
        <taxon>Ascomycota</taxon>
        <taxon>Saccharomycotina</taxon>
        <taxon>Pichiomycetes</taxon>
        <taxon>Metschnikowiaceae</taxon>
        <taxon>Metschnikowia</taxon>
    </lineage>
</organism>
<evidence type="ECO:0000256" key="2">
    <source>
        <dbReference type="ARBA" id="ARBA00004613"/>
    </source>
</evidence>
<evidence type="ECO:0000256" key="5">
    <source>
        <dbReference type="ARBA" id="ARBA00022525"/>
    </source>
</evidence>
<evidence type="ECO:0000256" key="6">
    <source>
        <dbReference type="ARBA" id="ARBA00022670"/>
    </source>
</evidence>
<dbReference type="Proteomes" id="UP000649328">
    <property type="component" value="Unassembled WGS sequence"/>
</dbReference>
<evidence type="ECO:0000256" key="11">
    <source>
        <dbReference type="ARBA" id="ARBA00023157"/>
    </source>
</evidence>
<dbReference type="Gene3D" id="2.40.70.10">
    <property type="entry name" value="Acid Proteases"/>
    <property type="match status" value="4"/>
</dbReference>
<dbReference type="GO" id="GO:0004190">
    <property type="term" value="F:aspartic-type endopeptidase activity"/>
    <property type="evidence" value="ECO:0007669"/>
    <property type="project" value="UniProtKB-KW"/>
</dbReference>
<evidence type="ECO:0000313" key="16">
    <source>
        <dbReference type="Proteomes" id="UP000649328"/>
    </source>
</evidence>
<dbReference type="EC" id="3.4.23.24" evidence="4"/>
<dbReference type="SUPFAM" id="SSF50630">
    <property type="entry name" value="Acid proteases"/>
    <property type="match status" value="2"/>
</dbReference>
<keyword evidence="5" id="KW-0964">Secreted</keyword>
<evidence type="ECO:0000256" key="8">
    <source>
        <dbReference type="ARBA" id="ARBA00022750"/>
    </source>
</evidence>
<keyword evidence="6 12" id="KW-0645">Protease</keyword>
<dbReference type="CDD" id="cd05474">
    <property type="entry name" value="SAP_like"/>
    <property type="match status" value="2"/>
</dbReference>